<comment type="caution">
    <text evidence="1">Lacks conserved residue(s) required for the propagation of feature annotation.</text>
</comment>
<evidence type="ECO:0000256" key="1">
    <source>
        <dbReference type="PROSITE-ProRule" id="PRU00169"/>
    </source>
</evidence>
<organism evidence="3 4">
    <name type="scientific">Pantoea eucrina</name>
    <dbReference type="NCBI Taxonomy" id="472693"/>
    <lineage>
        <taxon>Bacteria</taxon>
        <taxon>Pseudomonadati</taxon>
        <taxon>Pseudomonadota</taxon>
        <taxon>Gammaproteobacteria</taxon>
        <taxon>Enterobacterales</taxon>
        <taxon>Erwiniaceae</taxon>
        <taxon>Pantoea</taxon>
    </lineage>
</organism>
<dbReference type="RefSeq" id="WP_322544018.1">
    <property type="nucleotide sequence ID" value="NZ_JAOBTT010000002.1"/>
</dbReference>
<dbReference type="EMBL" id="JAOBTT010000002">
    <property type="protein sequence ID" value="MDZ7280128.1"/>
    <property type="molecule type" value="Genomic_DNA"/>
</dbReference>
<dbReference type="Gene3D" id="3.40.50.2300">
    <property type="match status" value="1"/>
</dbReference>
<reference evidence="4" key="1">
    <citation type="submission" date="2023-07" db="EMBL/GenBank/DDBJ databases">
        <title>Structural and functional analysis of rice phyllospheric bacteria for their antimicrobial properties and defense elicitation against blast disease.</title>
        <authorList>
            <person name="Sahu K.P."/>
            <person name="Asharani P."/>
            <person name="Kumar M."/>
            <person name="Reddy B."/>
            <person name="Kumar A."/>
        </authorList>
    </citation>
    <scope>NUCLEOTIDE SEQUENCE [LARGE SCALE GENOMIC DNA]</scope>
    <source>
        <strain evidence="4">OsEp_Plm_30P10</strain>
    </source>
</reference>
<sequence>MNAKVWLVDEDVSVRESLGFLLKALDYDVADYADLAAFDVATARQQPLRGCLLVNLSVPEVGWFAEQENRHPLLSVIIMTGQSTLEACRRALGERAFAFYTKPLEIAPLLQSVQQATMLSSQRVLQGR</sequence>
<name>A0ABU5LJL3_9GAMM</name>
<dbReference type="Proteomes" id="UP001288620">
    <property type="component" value="Unassembled WGS sequence"/>
</dbReference>
<feature type="domain" description="Response regulatory" evidence="2">
    <location>
        <begin position="4"/>
        <end position="117"/>
    </location>
</feature>
<keyword evidence="4" id="KW-1185">Reference proteome</keyword>
<dbReference type="InterPro" id="IPR001789">
    <property type="entry name" value="Sig_transdc_resp-reg_receiver"/>
</dbReference>
<dbReference type="PROSITE" id="PS50110">
    <property type="entry name" value="RESPONSE_REGULATORY"/>
    <property type="match status" value="1"/>
</dbReference>
<dbReference type="InterPro" id="IPR011006">
    <property type="entry name" value="CheY-like_superfamily"/>
</dbReference>
<evidence type="ECO:0000259" key="2">
    <source>
        <dbReference type="PROSITE" id="PS50110"/>
    </source>
</evidence>
<accession>A0ABU5LJL3</accession>
<dbReference type="SUPFAM" id="SSF52172">
    <property type="entry name" value="CheY-like"/>
    <property type="match status" value="1"/>
</dbReference>
<protein>
    <submittedName>
        <fullName evidence="3">Response regulator</fullName>
    </submittedName>
</protein>
<evidence type="ECO:0000313" key="3">
    <source>
        <dbReference type="EMBL" id="MDZ7280128.1"/>
    </source>
</evidence>
<comment type="caution">
    <text evidence="3">The sequence shown here is derived from an EMBL/GenBank/DDBJ whole genome shotgun (WGS) entry which is preliminary data.</text>
</comment>
<gene>
    <name evidence="3" type="ORF">N4G40_17895</name>
</gene>
<evidence type="ECO:0000313" key="4">
    <source>
        <dbReference type="Proteomes" id="UP001288620"/>
    </source>
</evidence>
<proteinExistence type="predicted"/>